<sequence length="170" mass="18492">MSQSSLPLRASNAAIYLFVPLVTAPLFMTLMIAPILAVKIATQFDLSATQVGLLFSLELGAFSLATLPAYFWMGKLSARKATYIFGSLAILGNLASAMVSSFELLLVTRTFTALAAGSWRWRLPEKRPIRDVHSGSSFSCRWSSAPWFCRSSPPSLNPCPSPPSTSPWQS</sequence>
<keyword evidence="1" id="KW-0472">Membrane</keyword>
<feature type="transmembrane region" description="Helical" evidence="1">
    <location>
        <begin position="50"/>
        <end position="71"/>
    </location>
</feature>
<gene>
    <name evidence="2" type="ORF">FHR86_001973</name>
</gene>
<dbReference type="EMBL" id="JAAOZD010000003">
    <property type="protein sequence ID" value="NIJ01652.1"/>
    <property type="molecule type" value="Genomic_DNA"/>
</dbReference>
<accession>A0ABX0TLU0</accession>
<evidence type="ECO:0000256" key="1">
    <source>
        <dbReference type="SAM" id="Phobius"/>
    </source>
</evidence>
<dbReference type="Gene3D" id="1.20.1250.20">
    <property type="entry name" value="MFS general substrate transporter like domains"/>
    <property type="match status" value="1"/>
</dbReference>
<dbReference type="RefSeq" id="WP_167265584.1">
    <property type="nucleotide sequence ID" value="NZ_BAAAVO010000013.1"/>
</dbReference>
<keyword evidence="3" id="KW-1185">Reference proteome</keyword>
<comment type="caution">
    <text evidence="2">The sequence shown here is derived from an EMBL/GenBank/DDBJ whole genome shotgun (WGS) entry which is preliminary data.</text>
</comment>
<keyword evidence="1" id="KW-0812">Transmembrane</keyword>
<organism evidence="2 3">
    <name type="scientific">Paenarthrobacter ilicis</name>
    <dbReference type="NCBI Taxonomy" id="43665"/>
    <lineage>
        <taxon>Bacteria</taxon>
        <taxon>Bacillati</taxon>
        <taxon>Actinomycetota</taxon>
        <taxon>Actinomycetes</taxon>
        <taxon>Micrococcales</taxon>
        <taxon>Micrococcaceae</taxon>
        <taxon>Paenarthrobacter</taxon>
    </lineage>
</organism>
<evidence type="ECO:0000313" key="2">
    <source>
        <dbReference type="EMBL" id="NIJ01652.1"/>
    </source>
</evidence>
<reference evidence="2 3" key="1">
    <citation type="submission" date="2020-03" db="EMBL/GenBank/DDBJ databases">
        <title>Genomic Encyclopedia of Type Strains, Phase III (KMG-III): the genomes of soil and plant-associated and newly described type strains.</title>
        <authorList>
            <person name="Whitman W."/>
        </authorList>
    </citation>
    <scope>NUCLEOTIDE SEQUENCE [LARGE SCALE GENOMIC DNA]</scope>
    <source>
        <strain evidence="2 3">CECT 4207</strain>
    </source>
</reference>
<keyword evidence="1" id="KW-1133">Transmembrane helix</keyword>
<evidence type="ECO:0000313" key="3">
    <source>
        <dbReference type="Proteomes" id="UP000802392"/>
    </source>
</evidence>
<feature type="transmembrane region" description="Helical" evidence="1">
    <location>
        <begin position="15"/>
        <end position="38"/>
    </location>
</feature>
<dbReference type="InterPro" id="IPR036259">
    <property type="entry name" value="MFS_trans_sf"/>
</dbReference>
<feature type="transmembrane region" description="Helical" evidence="1">
    <location>
        <begin position="83"/>
        <end position="106"/>
    </location>
</feature>
<dbReference type="Proteomes" id="UP000802392">
    <property type="component" value="Unassembled WGS sequence"/>
</dbReference>
<proteinExistence type="predicted"/>
<name>A0ABX0TLU0_9MICC</name>
<protein>
    <submittedName>
        <fullName evidence="2">MFS family permease</fullName>
    </submittedName>
</protein>
<dbReference type="SUPFAM" id="SSF103473">
    <property type="entry name" value="MFS general substrate transporter"/>
    <property type="match status" value="1"/>
</dbReference>